<accession>A0ABQ4R4G3</accession>
<comment type="caution">
    <text evidence="1">The sequence shown here is derived from an EMBL/GenBank/DDBJ whole genome shotgun (WGS) entry which is preliminary data.</text>
</comment>
<evidence type="ECO:0000313" key="1">
    <source>
        <dbReference type="EMBL" id="GJD52473.1"/>
    </source>
</evidence>
<sequence length="44" mass="5055">MSLLQWQVEDGFMMCDPITECEQFVANLPGGMNLDSGIVWKYAW</sequence>
<dbReference type="Proteomes" id="UP001055167">
    <property type="component" value="Unassembled WGS sequence"/>
</dbReference>
<organism evidence="1 2">
    <name type="scientific">Methylobacterium crusticola</name>
    <dbReference type="NCBI Taxonomy" id="1697972"/>
    <lineage>
        <taxon>Bacteria</taxon>
        <taxon>Pseudomonadati</taxon>
        <taxon>Pseudomonadota</taxon>
        <taxon>Alphaproteobacteria</taxon>
        <taxon>Hyphomicrobiales</taxon>
        <taxon>Methylobacteriaceae</taxon>
        <taxon>Methylobacterium</taxon>
    </lineage>
</organism>
<proteinExistence type="predicted"/>
<name>A0ABQ4R4G3_9HYPH</name>
<reference evidence="1" key="2">
    <citation type="submission" date="2021-08" db="EMBL/GenBank/DDBJ databases">
        <authorList>
            <person name="Tani A."/>
            <person name="Ola A."/>
            <person name="Ogura Y."/>
            <person name="Katsura K."/>
            <person name="Hayashi T."/>
        </authorList>
    </citation>
    <scope>NUCLEOTIDE SEQUENCE</scope>
    <source>
        <strain evidence="1">KCTC 52305</strain>
    </source>
</reference>
<protein>
    <submittedName>
        <fullName evidence="1">Uncharacterized protein</fullName>
    </submittedName>
</protein>
<keyword evidence="2" id="KW-1185">Reference proteome</keyword>
<evidence type="ECO:0000313" key="2">
    <source>
        <dbReference type="Proteomes" id="UP001055167"/>
    </source>
</evidence>
<dbReference type="EMBL" id="BPQH01000019">
    <property type="protein sequence ID" value="GJD52473.1"/>
    <property type="molecule type" value="Genomic_DNA"/>
</dbReference>
<dbReference type="RefSeq" id="WP_269153093.1">
    <property type="nucleotide sequence ID" value="NZ_BPQH01000019.1"/>
</dbReference>
<reference evidence="1" key="1">
    <citation type="journal article" date="2021" name="Front. Microbiol.">
        <title>Comprehensive Comparative Genomics and Phenotyping of Methylobacterium Species.</title>
        <authorList>
            <person name="Alessa O."/>
            <person name="Ogura Y."/>
            <person name="Fujitani Y."/>
            <person name="Takami H."/>
            <person name="Hayashi T."/>
            <person name="Sahin N."/>
            <person name="Tani A."/>
        </authorList>
    </citation>
    <scope>NUCLEOTIDE SEQUENCE</scope>
    <source>
        <strain evidence="1">KCTC 52305</strain>
    </source>
</reference>
<gene>
    <name evidence="1" type="ORF">OPKNFCMD_5239</name>
</gene>